<feature type="domain" description="Peptidase S1" evidence="4">
    <location>
        <begin position="19"/>
        <end position="304"/>
    </location>
</feature>
<evidence type="ECO:0000313" key="5">
    <source>
        <dbReference type="EMBL" id="CAB0003571.1"/>
    </source>
</evidence>
<keyword evidence="1" id="KW-1015">Disulfide bond</keyword>
<dbReference type="Proteomes" id="UP000479000">
    <property type="component" value="Unassembled WGS sequence"/>
</dbReference>
<dbReference type="GO" id="GO:0004252">
    <property type="term" value="F:serine-type endopeptidase activity"/>
    <property type="evidence" value="ECO:0007669"/>
    <property type="project" value="InterPro"/>
</dbReference>
<dbReference type="OrthoDB" id="8189841at2759"/>
<feature type="chain" id="PRO_5026285544" description="Peptidase S1 domain-containing protein" evidence="3">
    <location>
        <begin position="22"/>
        <end position="654"/>
    </location>
</feature>
<gene>
    <name evidence="5" type="ORF">NTEN_LOCUS9089</name>
</gene>
<evidence type="ECO:0000256" key="1">
    <source>
        <dbReference type="ARBA" id="ARBA00023157"/>
    </source>
</evidence>
<dbReference type="InterPro" id="IPR001314">
    <property type="entry name" value="Peptidase_S1A"/>
</dbReference>
<dbReference type="Pfam" id="PF00089">
    <property type="entry name" value="Trypsin"/>
    <property type="match status" value="1"/>
</dbReference>
<dbReference type="InterPro" id="IPR009003">
    <property type="entry name" value="Peptidase_S1_PA"/>
</dbReference>
<dbReference type="InterPro" id="IPR043504">
    <property type="entry name" value="Peptidase_S1_PA_chymotrypsin"/>
</dbReference>
<comment type="similarity">
    <text evidence="2">Belongs to the peptidase S1 family. CLIP subfamily.</text>
</comment>
<evidence type="ECO:0000256" key="2">
    <source>
        <dbReference type="ARBA" id="ARBA00024195"/>
    </source>
</evidence>
<dbReference type="GO" id="GO:0006508">
    <property type="term" value="P:proteolysis"/>
    <property type="evidence" value="ECO:0007669"/>
    <property type="project" value="InterPro"/>
</dbReference>
<dbReference type="PROSITE" id="PS50240">
    <property type="entry name" value="TRYPSIN_DOM"/>
    <property type="match status" value="1"/>
</dbReference>
<evidence type="ECO:0000256" key="3">
    <source>
        <dbReference type="SAM" id="SignalP"/>
    </source>
</evidence>
<dbReference type="SMART" id="SM00020">
    <property type="entry name" value="Tryp_SPc"/>
    <property type="match status" value="1"/>
</dbReference>
<proteinExistence type="inferred from homology"/>
<protein>
    <recommendedName>
        <fullName evidence="4">Peptidase S1 domain-containing protein</fullName>
    </recommendedName>
</protein>
<name>A0A6H5GJJ4_9HEMI</name>
<dbReference type="Gene3D" id="2.40.10.10">
    <property type="entry name" value="Trypsin-like serine proteases"/>
    <property type="match status" value="1"/>
</dbReference>
<reference evidence="5 6" key="1">
    <citation type="submission" date="2020-02" db="EMBL/GenBank/DDBJ databases">
        <authorList>
            <person name="Ferguson B K."/>
        </authorList>
    </citation>
    <scope>NUCLEOTIDE SEQUENCE [LARGE SCALE GENOMIC DNA]</scope>
</reference>
<feature type="signal peptide" evidence="3">
    <location>
        <begin position="1"/>
        <end position="21"/>
    </location>
</feature>
<keyword evidence="6" id="KW-1185">Reference proteome</keyword>
<evidence type="ECO:0000313" key="6">
    <source>
        <dbReference type="Proteomes" id="UP000479000"/>
    </source>
</evidence>
<accession>A0A6H5GJJ4</accession>
<evidence type="ECO:0000259" key="4">
    <source>
        <dbReference type="PROSITE" id="PS50240"/>
    </source>
</evidence>
<dbReference type="InterPro" id="IPR051487">
    <property type="entry name" value="Ser/Thr_Proteases_Immune/Dev"/>
</dbReference>
<dbReference type="InterPro" id="IPR001254">
    <property type="entry name" value="Trypsin_dom"/>
</dbReference>
<dbReference type="PRINTS" id="PR00722">
    <property type="entry name" value="CHYMOTRYPSIN"/>
</dbReference>
<dbReference type="EMBL" id="CADCXU010013528">
    <property type="protein sequence ID" value="CAB0003571.1"/>
    <property type="molecule type" value="Genomic_DNA"/>
</dbReference>
<keyword evidence="3" id="KW-0732">Signal</keyword>
<dbReference type="PANTHER" id="PTHR24256">
    <property type="entry name" value="TRYPTASE-RELATED"/>
    <property type="match status" value="1"/>
</dbReference>
<dbReference type="SUPFAM" id="SSF50494">
    <property type="entry name" value="Trypsin-like serine proteases"/>
    <property type="match status" value="1"/>
</dbReference>
<dbReference type="AlphaFoldDB" id="A0A6H5GJJ4"/>
<organism evidence="5 6">
    <name type="scientific">Nesidiocoris tenuis</name>
    <dbReference type="NCBI Taxonomy" id="355587"/>
    <lineage>
        <taxon>Eukaryota</taxon>
        <taxon>Metazoa</taxon>
        <taxon>Ecdysozoa</taxon>
        <taxon>Arthropoda</taxon>
        <taxon>Hexapoda</taxon>
        <taxon>Insecta</taxon>
        <taxon>Pterygota</taxon>
        <taxon>Neoptera</taxon>
        <taxon>Paraneoptera</taxon>
        <taxon>Hemiptera</taxon>
        <taxon>Heteroptera</taxon>
        <taxon>Panheteroptera</taxon>
        <taxon>Cimicomorpha</taxon>
        <taxon>Miridae</taxon>
        <taxon>Dicyphina</taxon>
        <taxon>Nesidiocoris</taxon>
    </lineage>
</organism>
<sequence length="654" mass="73444">MLKASLLMVFFILSKLPSSDGGWARKGPYPYVVYVKFPHEILWKLPITASCGGTIVNSNTVITAALCVCKVKKNFEIVEYPLYEAAVIAGTADPNEASSSKQELPIEDVMIHPEFDMVVIGSIRSAINDVALVSLKGKLNFGEGVQPMSLACDNQECMNEAYSKFIAEKTVCITPGWIEMKDLTVYFAIANVHVITPEKCSEVLCAKAKVEKCQVYVPSYQAICSLPTGNQRVCGGLPGGPLICNGYVYGVVNTITCEGDTPAKYTNLHSILAVLKSRNIDFPLSPHHGTHPRSRASRIQERITSAAAILTVLRASHLSFSVNFRKCVAILEAAPQEVGHFQDPLFIQKSNKTRNHEEAESERRVYEKGSYNLVLFFYLETSSLAIEHVHLSHHPNGPTYILGVKEVEKSWPLYRTNYYEILSYKIGDSRVYASSVKRVSAVLNTGTSSDETVNVLFEFKRTPEERRQVTPGTASVIGRKANAWKAFSPPNSKRCTYGAPLQFDSAKAVHWHPYEFWHRHRIFSPATPDLANPTWWCATDLVTWMLAALASPRQKNIPHQSNSTYSSFTFEEHLKQYLFTLTYTIQKQNAHSIEPAPRFAGTNLIMKNLEKHDKETNLAANNSRVLIILTWRTRRFKRQANQPWARMNPRFDAT</sequence>